<dbReference type="PANTHER" id="PTHR30108:SF17">
    <property type="entry name" value="FERULIC ACID DECARBOXYLASE 1"/>
    <property type="match status" value="1"/>
</dbReference>
<evidence type="ECO:0000313" key="3">
    <source>
        <dbReference type="EMBL" id="SDP24959.1"/>
    </source>
</evidence>
<dbReference type="SUPFAM" id="SSF50475">
    <property type="entry name" value="FMN-binding split barrel"/>
    <property type="match status" value="1"/>
</dbReference>
<evidence type="ECO:0000259" key="1">
    <source>
        <dbReference type="Pfam" id="PF01977"/>
    </source>
</evidence>
<dbReference type="InterPro" id="IPR049381">
    <property type="entry name" value="UbiD-like_C"/>
</dbReference>
<proteinExistence type="predicted"/>
<reference evidence="4" key="1">
    <citation type="submission" date="2016-10" db="EMBL/GenBank/DDBJ databases">
        <authorList>
            <person name="Varghese N."/>
            <person name="Submissions S."/>
        </authorList>
    </citation>
    <scope>NUCLEOTIDE SEQUENCE [LARGE SCALE GENOMIC DNA]</scope>
    <source>
        <strain evidence="4">IBRC-M 10655</strain>
    </source>
</reference>
<evidence type="ECO:0000259" key="2">
    <source>
        <dbReference type="Pfam" id="PF20696"/>
    </source>
</evidence>
<dbReference type="Pfam" id="PF20696">
    <property type="entry name" value="UbiD_C"/>
    <property type="match status" value="1"/>
</dbReference>
<gene>
    <name evidence="3" type="ORF">SAMN05192558_107318</name>
</gene>
<sequence>MALRSLSLRHAVDWVRTHAPGDWSEPPCEFSREDIAAHYADTFAGVPANSVSREEKLVRYRVRDSPIPVLLGLYGSAERVRRLLPGLPPAFTAATARAVVNAAQPPTRTAEPPCRQVRGLTLHDLPALRATPRDAGPYLTMGLVYAEGHDTIALSVHRMLVLDSTRLAMWMIPGRALRALHEQAGGRLPVSVNLGAPPAAMVASALSSALLPTGKLDIAGALAGAPIALADAVSQPTSVLAESEIVIEGYLDTTTADEALSGPPAGSLPEFLGYDGDARTGLPVLTVTAVTTRRDPTFQAVIGPGREQSVILGLAGALSVALSADTDLISDLHYGPSGGGMLLLVVAVRKRSTEDDGRLGALARRIFEGHGFLKLIVFTDDDVDIRSTEDVFWAITTRANLGSDCATFTGFRPLGMDPSQRPEWGRGGAGDRTWVDATAPFARRGDVVRSFGPVGAR</sequence>
<dbReference type="Proteomes" id="UP000199651">
    <property type="component" value="Unassembled WGS sequence"/>
</dbReference>
<dbReference type="Gene3D" id="3.40.1670.10">
    <property type="entry name" value="UbiD C-terminal domain-like"/>
    <property type="match status" value="1"/>
</dbReference>
<dbReference type="GO" id="GO:0005737">
    <property type="term" value="C:cytoplasm"/>
    <property type="evidence" value="ECO:0007669"/>
    <property type="project" value="TreeGrafter"/>
</dbReference>
<dbReference type="STRING" id="504798.SAMN05421871_104317"/>
<dbReference type="PANTHER" id="PTHR30108">
    <property type="entry name" value="3-OCTAPRENYL-4-HYDROXYBENZOATE CARBOXY-LYASE-RELATED"/>
    <property type="match status" value="1"/>
</dbReference>
<name>A0A1H0R740_9PSEU</name>
<dbReference type="SUPFAM" id="SSF143968">
    <property type="entry name" value="UbiD C-terminal domain-like"/>
    <property type="match status" value="1"/>
</dbReference>
<keyword evidence="4" id="KW-1185">Reference proteome</keyword>
<dbReference type="OrthoDB" id="9809841at2"/>
<accession>A0A1H0R740</accession>
<protein>
    <submittedName>
        <fullName evidence="3">4-hydroxy-3-polyprenylbenzoate decarboxylase</fullName>
    </submittedName>
</protein>
<dbReference type="GO" id="GO:0016831">
    <property type="term" value="F:carboxy-lyase activity"/>
    <property type="evidence" value="ECO:0007669"/>
    <property type="project" value="InterPro"/>
</dbReference>
<feature type="domain" description="3-octaprenyl-4-hydroxybenzoate carboxy-lyase-like Rift-related" evidence="1">
    <location>
        <begin position="110"/>
        <end position="302"/>
    </location>
</feature>
<organism evidence="3 4">
    <name type="scientific">Actinokineospora alba</name>
    <dbReference type="NCBI Taxonomy" id="504798"/>
    <lineage>
        <taxon>Bacteria</taxon>
        <taxon>Bacillati</taxon>
        <taxon>Actinomycetota</taxon>
        <taxon>Actinomycetes</taxon>
        <taxon>Pseudonocardiales</taxon>
        <taxon>Pseudonocardiaceae</taxon>
        <taxon>Actinokineospora</taxon>
    </lineage>
</organism>
<evidence type="ECO:0000313" key="4">
    <source>
        <dbReference type="Proteomes" id="UP000199651"/>
    </source>
</evidence>
<feature type="domain" description="3-octaprenyl-4-hydroxybenzoate carboxy-lyase-like C-terminal" evidence="2">
    <location>
        <begin position="328"/>
        <end position="435"/>
    </location>
</feature>
<dbReference type="AlphaFoldDB" id="A0A1H0R740"/>
<dbReference type="Pfam" id="PF01977">
    <property type="entry name" value="UbiD"/>
    <property type="match status" value="1"/>
</dbReference>
<dbReference type="RefSeq" id="WP_091378030.1">
    <property type="nucleotide sequence ID" value="NZ_FNDV01000004.1"/>
</dbReference>
<dbReference type="InterPro" id="IPR002830">
    <property type="entry name" value="UbiD"/>
</dbReference>
<dbReference type="EMBL" id="FNJB01000007">
    <property type="protein sequence ID" value="SDP24959.1"/>
    <property type="molecule type" value="Genomic_DNA"/>
</dbReference>
<dbReference type="InterPro" id="IPR048304">
    <property type="entry name" value="UbiD_Rift_dom"/>
</dbReference>